<name>A0A843V7T6_COLES</name>
<keyword evidence="2" id="KW-1185">Reference proteome</keyword>
<dbReference type="AlphaFoldDB" id="A0A843V7T6"/>
<gene>
    <name evidence="1" type="ORF">Taro_025023</name>
</gene>
<reference evidence="1" key="1">
    <citation type="submission" date="2017-07" db="EMBL/GenBank/DDBJ databases">
        <title>Taro Niue Genome Assembly and Annotation.</title>
        <authorList>
            <person name="Atibalentja N."/>
            <person name="Keating K."/>
            <person name="Fields C.J."/>
        </authorList>
    </citation>
    <scope>NUCLEOTIDE SEQUENCE</scope>
    <source>
        <strain evidence="1">Niue_2</strain>
        <tissue evidence="1">Leaf</tissue>
    </source>
</reference>
<comment type="caution">
    <text evidence="1">The sequence shown here is derived from an EMBL/GenBank/DDBJ whole genome shotgun (WGS) entry which is preliminary data.</text>
</comment>
<dbReference type="Proteomes" id="UP000652761">
    <property type="component" value="Unassembled WGS sequence"/>
</dbReference>
<sequence length="185" mass="20347">MQRLEEDVLHESKSLDRPPRSQAFLPCLAMKFGCLGSIQPSVVPVPVHAPATTDSGEPAAFFSLEEVNISCKLLDLAIIAKTPQCRPPFQDIRADQHSKTFVPSMTFHYSTPPVYGLIILALSADREPWTKKNLWHRVPSRIIPSFQLLPRPQHSGLLNPQQKKGPSAVLVAEATTAAKGPFGCM</sequence>
<protein>
    <submittedName>
        <fullName evidence="1">Uncharacterized protein</fullName>
    </submittedName>
</protein>
<proteinExistence type="predicted"/>
<evidence type="ECO:0000313" key="1">
    <source>
        <dbReference type="EMBL" id="MQL92401.1"/>
    </source>
</evidence>
<organism evidence="1 2">
    <name type="scientific">Colocasia esculenta</name>
    <name type="common">Wild taro</name>
    <name type="synonym">Arum esculentum</name>
    <dbReference type="NCBI Taxonomy" id="4460"/>
    <lineage>
        <taxon>Eukaryota</taxon>
        <taxon>Viridiplantae</taxon>
        <taxon>Streptophyta</taxon>
        <taxon>Embryophyta</taxon>
        <taxon>Tracheophyta</taxon>
        <taxon>Spermatophyta</taxon>
        <taxon>Magnoliopsida</taxon>
        <taxon>Liliopsida</taxon>
        <taxon>Araceae</taxon>
        <taxon>Aroideae</taxon>
        <taxon>Colocasieae</taxon>
        <taxon>Colocasia</taxon>
    </lineage>
</organism>
<dbReference type="EMBL" id="NMUH01001443">
    <property type="protein sequence ID" value="MQL92401.1"/>
    <property type="molecule type" value="Genomic_DNA"/>
</dbReference>
<evidence type="ECO:0000313" key="2">
    <source>
        <dbReference type="Proteomes" id="UP000652761"/>
    </source>
</evidence>
<accession>A0A843V7T6</accession>